<evidence type="ECO:0000313" key="2">
    <source>
        <dbReference type="EMBL" id="GLB39544.1"/>
    </source>
</evidence>
<keyword evidence="3" id="KW-1185">Reference proteome</keyword>
<proteinExistence type="predicted"/>
<accession>A0A9P3PQ47</accession>
<evidence type="ECO:0000256" key="1">
    <source>
        <dbReference type="SAM" id="MobiDB-lite"/>
    </source>
</evidence>
<protein>
    <submittedName>
        <fullName evidence="2">Uncharacterized protein</fullName>
    </submittedName>
</protein>
<dbReference type="Proteomes" id="UP001063166">
    <property type="component" value="Unassembled WGS sequence"/>
</dbReference>
<feature type="compositionally biased region" description="Polar residues" evidence="1">
    <location>
        <begin position="311"/>
        <end position="331"/>
    </location>
</feature>
<feature type="compositionally biased region" description="Polar residues" evidence="1">
    <location>
        <begin position="340"/>
        <end position="349"/>
    </location>
</feature>
<comment type="caution">
    <text evidence="2">The sequence shown here is derived from an EMBL/GenBank/DDBJ whole genome shotgun (WGS) entry which is preliminary data.</text>
</comment>
<reference evidence="2" key="1">
    <citation type="submission" date="2022-07" db="EMBL/GenBank/DDBJ databases">
        <title>The genome of Lyophyllum shimeji provides insight into the initial evolution of ectomycorrhizal fungal genome.</title>
        <authorList>
            <person name="Kobayashi Y."/>
            <person name="Shibata T."/>
            <person name="Hirakawa H."/>
            <person name="Shigenobu S."/>
            <person name="Nishiyama T."/>
            <person name="Yamada A."/>
            <person name="Hasebe M."/>
            <person name="Kawaguchi M."/>
        </authorList>
    </citation>
    <scope>NUCLEOTIDE SEQUENCE</scope>
    <source>
        <strain evidence="2">AT787</strain>
    </source>
</reference>
<sequence length="424" mass="47716">MPPPPPATSVDVLVVLFDTIAAYIPLLDLVAFSRAHRRLMNELFIHLRHLFDELLTSRISRDNVNGFRALLLKTRAAISGSTALHFVLREKHWDPGDFDLYAPFGTGYTIVHWLITNEGYKIVSDGSKSFTFHPHTVPVPADGTCDWLTDLGHAPAAHRTRRGSKTHYEWNDSDIYRVYKLCSTKDTFIDVIESSKPSFLAPITKFHSTVVMNYLTPDEIVVLYPDLTFRREGILQYRDANTVESYDDPNQQQAPETGRKQDYLKKYKSRGFTLYSRPADLLRSCGAACPALRRTAVDEWTFRLKIAPDPGSSSNSIRLPPISATTASPDISGSEEMGEASNSQESRSSWSYVTEFTALSIQEGEERHTTSTPPSHDLVCTRPSLPVTHWTLQTPPPASPMRPGRRRRNAVHGQHPSSSLYTWT</sequence>
<dbReference type="OrthoDB" id="3067340at2759"/>
<dbReference type="AlphaFoldDB" id="A0A9P3PQ47"/>
<feature type="region of interest" description="Disordered" evidence="1">
    <location>
        <begin position="387"/>
        <end position="424"/>
    </location>
</feature>
<gene>
    <name evidence="2" type="ORF">LshimejAT787_0700540</name>
</gene>
<feature type="region of interest" description="Disordered" evidence="1">
    <location>
        <begin position="310"/>
        <end position="349"/>
    </location>
</feature>
<feature type="compositionally biased region" description="Polar residues" evidence="1">
    <location>
        <begin position="242"/>
        <end position="255"/>
    </location>
</feature>
<organism evidence="2 3">
    <name type="scientific">Lyophyllum shimeji</name>
    <name type="common">Hon-shimeji</name>
    <name type="synonym">Tricholoma shimeji</name>
    <dbReference type="NCBI Taxonomy" id="47721"/>
    <lineage>
        <taxon>Eukaryota</taxon>
        <taxon>Fungi</taxon>
        <taxon>Dikarya</taxon>
        <taxon>Basidiomycota</taxon>
        <taxon>Agaricomycotina</taxon>
        <taxon>Agaricomycetes</taxon>
        <taxon>Agaricomycetidae</taxon>
        <taxon>Agaricales</taxon>
        <taxon>Tricholomatineae</taxon>
        <taxon>Lyophyllaceae</taxon>
        <taxon>Lyophyllum</taxon>
    </lineage>
</organism>
<evidence type="ECO:0000313" key="3">
    <source>
        <dbReference type="Proteomes" id="UP001063166"/>
    </source>
</evidence>
<dbReference type="EMBL" id="BRPK01000007">
    <property type="protein sequence ID" value="GLB39544.1"/>
    <property type="molecule type" value="Genomic_DNA"/>
</dbReference>
<name>A0A9P3PQ47_LYOSH</name>
<feature type="compositionally biased region" description="Polar residues" evidence="1">
    <location>
        <begin position="415"/>
        <end position="424"/>
    </location>
</feature>
<feature type="region of interest" description="Disordered" evidence="1">
    <location>
        <begin position="242"/>
        <end position="261"/>
    </location>
</feature>